<evidence type="ECO:0000256" key="2">
    <source>
        <dbReference type="SAM" id="Phobius"/>
    </source>
</evidence>
<proteinExistence type="predicted"/>
<name>A0A3N2CU22_9ACTN</name>
<dbReference type="Pfam" id="PF20225">
    <property type="entry name" value="DUF6584"/>
    <property type="match status" value="1"/>
</dbReference>
<keyword evidence="2" id="KW-0812">Transmembrane</keyword>
<evidence type="ECO:0000256" key="1">
    <source>
        <dbReference type="SAM" id="MobiDB-lite"/>
    </source>
</evidence>
<accession>A0A3N2CU22</accession>
<gene>
    <name evidence="3" type="ORF">EDD33_1887</name>
</gene>
<keyword evidence="2" id="KW-1133">Transmembrane helix</keyword>
<dbReference type="InterPro" id="IPR046491">
    <property type="entry name" value="DUF6584"/>
</dbReference>
<comment type="caution">
    <text evidence="3">The sequence shown here is derived from an EMBL/GenBank/DDBJ whole genome shotgun (WGS) entry which is preliminary data.</text>
</comment>
<protein>
    <submittedName>
        <fullName evidence="3">Uncharacterized protein</fullName>
    </submittedName>
</protein>
<evidence type="ECO:0000313" key="4">
    <source>
        <dbReference type="Proteomes" id="UP000281738"/>
    </source>
</evidence>
<feature type="transmembrane region" description="Helical" evidence="2">
    <location>
        <begin position="134"/>
        <end position="155"/>
    </location>
</feature>
<organism evidence="3 4">
    <name type="scientific">Nocardioides aurantiacus</name>
    <dbReference type="NCBI Taxonomy" id="86796"/>
    <lineage>
        <taxon>Bacteria</taxon>
        <taxon>Bacillati</taxon>
        <taxon>Actinomycetota</taxon>
        <taxon>Actinomycetes</taxon>
        <taxon>Propionibacteriales</taxon>
        <taxon>Nocardioidaceae</taxon>
        <taxon>Nocardioides</taxon>
    </lineage>
</organism>
<keyword evidence="4" id="KW-1185">Reference proteome</keyword>
<reference evidence="3 4" key="1">
    <citation type="submission" date="2018-11" db="EMBL/GenBank/DDBJ databases">
        <title>Sequencing the genomes of 1000 actinobacteria strains.</title>
        <authorList>
            <person name="Klenk H.-P."/>
        </authorList>
    </citation>
    <scope>NUCLEOTIDE SEQUENCE [LARGE SCALE GENOMIC DNA]</scope>
    <source>
        <strain evidence="3 4">DSM 12652</strain>
    </source>
</reference>
<evidence type="ECO:0000313" key="3">
    <source>
        <dbReference type="EMBL" id="ROR91027.1"/>
    </source>
</evidence>
<dbReference type="EMBL" id="RKHO01000001">
    <property type="protein sequence ID" value="ROR91027.1"/>
    <property type="molecule type" value="Genomic_DNA"/>
</dbReference>
<feature type="region of interest" description="Disordered" evidence="1">
    <location>
        <begin position="78"/>
        <end position="102"/>
    </location>
</feature>
<dbReference type="AlphaFoldDB" id="A0A3N2CU22"/>
<keyword evidence="2" id="KW-0472">Membrane</keyword>
<dbReference type="Proteomes" id="UP000281738">
    <property type="component" value="Unassembled WGS sequence"/>
</dbReference>
<sequence length="160" mass="17228">MRRVSDALDRARADLVDGRAWKARDRLTGLLTRIDDEVLNLLAQANCEMGDLSAAGGLWFVTGRNDERSREAVAAWRERHGNAQARRRSLPRPVRTTPPSPQVRELRRAAMEHPTTGADGLDAAEKASCSGCSLLAATMVVLVVVLATIGGVTVVNSLTG</sequence>